<evidence type="ECO:0000259" key="5">
    <source>
        <dbReference type="Pfam" id="PF13656"/>
    </source>
</evidence>
<keyword evidence="4" id="KW-0548">Nucleotidyltransferase</keyword>
<gene>
    <name evidence="4" type="primary">rpo11</name>
    <name evidence="4" type="synonym">rpoL</name>
</gene>
<dbReference type="SUPFAM" id="SSF55257">
    <property type="entry name" value="RBP11-like subunits of RNA polymerase"/>
    <property type="match status" value="1"/>
</dbReference>
<feature type="domain" description="DNA-directed RNA polymerase RBP11-like dimerisation" evidence="5">
    <location>
        <begin position="13"/>
        <end position="84"/>
    </location>
</feature>
<dbReference type="EC" id="2.7.7.6" evidence="4"/>
<comment type="catalytic activity">
    <reaction evidence="4">
        <text>RNA(n) + a ribonucleoside 5'-triphosphate = RNA(n+1) + diphosphate</text>
        <dbReference type="Rhea" id="RHEA:21248"/>
        <dbReference type="Rhea" id="RHEA-COMP:14527"/>
        <dbReference type="Rhea" id="RHEA-COMP:17342"/>
        <dbReference type="ChEBI" id="CHEBI:33019"/>
        <dbReference type="ChEBI" id="CHEBI:61557"/>
        <dbReference type="ChEBI" id="CHEBI:140395"/>
        <dbReference type="EC" id="2.7.7.6"/>
    </reaction>
</comment>
<dbReference type="Gene3D" id="3.30.1360.10">
    <property type="entry name" value="RNA polymerase, RBP11-like subunit"/>
    <property type="match status" value="1"/>
</dbReference>
<keyword evidence="4" id="KW-0808">Transferase</keyword>
<organism evidence="6">
    <name type="scientific">uncultured marine group II/III euryarchaeote AD1000_63_B07</name>
    <dbReference type="NCBI Taxonomy" id="1457793"/>
    <lineage>
        <taxon>Archaea</taxon>
        <taxon>Methanobacteriati</taxon>
        <taxon>Methanobacteriota</taxon>
        <taxon>environmental samples</taxon>
    </lineage>
</organism>
<keyword evidence="1 4" id="KW-0240">DNA-directed RNA polymerase</keyword>
<evidence type="ECO:0000256" key="3">
    <source>
        <dbReference type="ARBA" id="ARBA00023163"/>
    </source>
</evidence>
<comment type="subunit">
    <text evidence="4">Part of the RNA polymerase complex.</text>
</comment>
<dbReference type="Pfam" id="PF13656">
    <property type="entry name" value="RNA_pol_L_2"/>
    <property type="match status" value="1"/>
</dbReference>
<accession>A0A075FVA9</accession>
<dbReference type="AlphaFoldDB" id="A0A075FVA9"/>
<dbReference type="GO" id="GO:0046983">
    <property type="term" value="F:protein dimerization activity"/>
    <property type="evidence" value="ECO:0007669"/>
    <property type="project" value="InterPro"/>
</dbReference>
<keyword evidence="3 4" id="KW-0804">Transcription</keyword>
<dbReference type="InterPro" id="IPR009025">
    <property type="entry name" value="RBP11-like_dimer"/>
</dbReference>
<evidence type="ECO:0000256" key="1">
    <source>
        <dbReference type="ARBA" id="ARBA00022478"/>
    </source>
</evidence>
<dbReference type="GO" id="GO:0003899">
    <property type="term" value="F:DNA-directed RNA polymerase activity"/>
    <property type="evidence" value="ECO:0007669"/>
    <property type="project" value="UniProtKB-UniRule"/>
</dbReference>
<dbReference type="EMBL" id="KF900446">
    <property type="protein sequence ID" value="AIE95288.1"/>
    <property type="molecule type" value="Genomic_DNA"/>
</dbReference>
<reference evidence="6" key="1">
    <citation type="journal article" date="2014" name="Genome Biol. Evol.">
        <title>Pangenome evidence for extensive interdomain horizontal transfer affecting lineage core and shell genes in uncultured planktonic thaumarchaeota and euryarchaeota.</title>
        <authorList>
            <person name="Deschamps P."/>
            <person name="Zivanovic Y."/>
            <person name="Moreira D."/>
            <person name="Rodriguez-Valera F."/>
            <person name="Lopez-Garcia P."/>
        </authorList>
    </citation>
    <scope>NUCLEOTIDE SEQUENCE</scope>
</reference>
<proteinExistence type="inferred from homology"/>
<comment type="function">
    <text evidence="4">DNA-dependent RNA polymerase (RNAP) catalyzes the transcription of DNA into RNA using the four ribonucleoside triphosphates as substrates.</text>
</comment>
<comment type="similarity">
    <text evidence="4">Belongs to the archaeal Rpo11/eukaryotic RPB11/RPC19 RNA polymerase subunit family.</text>
</comment>
<dbReference type="GO" id="GO:0005737">
    <property type="term" value="C:cytoplasm"/>
    <property type="evidence" value="ECO:0007669"/>
    <property type="project" value="UniProtKB-SubCell"/>
</dbReference>
<sequence>MPIKVLMNEGRELRLRMTGESHTTLQLFRSRLNGSKDVEYSNYFQNHPDLDEPELYLRTVKGKSAEKVFKSLCSGISKDFSKLKL</sequence>
<evidence type="ECO:0000256" key="2">
    <source>
        <dbReference type="ARBA" id="ARBA00022490"/>
    </source>
</evidence>
<dbReference type="GO" id="GO:0006351">
    <property type="term" value="P:DNA-templated transcription"/>
    <property type="evidence" value="ECO:0007669"/>
    <property type="project" value="UniProtKB-UniRule"/>
</dbReference>
<dbReference type="GO" id="GO:0000428">
    <property type="term" value="C:DNA-directed RNA polymerase complex"/>
    <property type="evidence" value="ECO:0007669"/>
    <property type="project" value="UniProtKB-KW"/>
</dbReference>
<evidence type="ECO:0000313" key="6">
    <source>
        <dbReference type="EMBL" id="AIE95288.1"/>
    </source>
</evidence>
<evidence type="ECO:0000256" key="4">
    <source>
        <dbReference type="HAMAP-Rule" id="MF_00261"/>
    </source>
</evidence>
<dbReference type="CDD" id="cd06927">
    <property type="entry name" value="RNAP_L"/>
    <property type="match status" value="1"/>
</dbReference>
<dbReference type="InterPro" id="IPR022905">
    <property type="entry name" value="Rpo11-like"/>
</dbReference>
<protein>
    <recommendedName>
        <fullName evidence="4">DNA-directed RNA polymerase subunit Rpo11</fullName>
        <ecNumber evidence="4">2.7.7.6</ecNumber>
    </recommendedName>
    <alternativeName>
        <fullName evidence="4">DNA-directed RNA polymerase subunit L</fullName>
    </alternativeName>
</protein>
<keyword evidence="2 4" id="KW-0963">Cytoplasm</keyword>
<dbReference type="HAMAP" id="MF_00261">
    <property type="entry name" value="RNApol_arch_Rpo11"/>
    <property type="match status" value="1"/>
</dbReference>
<dbReference type="InterPro" id="IPR036603">
    <property type="entry name" value="RBP11-like"/>
</dbReference>
<name>A0A075FVA9_9EURY</name>
<comment type="subcellular location">
    <subcellularLocation>
        <location evidence="4">Cytoplasm</location>
    </subcellularLocation>
</comment>